<feature type="domain" description="Response regulatory" evidence="10">
    <location>
        <begin position="3"/>
        <end position="118"/>
    </location>
</feature>
<evidence type="ECO:0000256" key="8">
    <source>
        <dbReference type="PROSITE-ProRule" id="PRU00169"/>
    </source>
</evidence>
<dbReference type="GO" id="GO:0000976">
    <property type="term" value="F:transcription cis-regulatory region binding"/>
    <property type="evidence" value="ECO:0007669"/>
    <property type="project" value="TreeGrafter"/>
</dbReference>
<keyword evidence="2 8" id="KW-0597">Phosphoprotein</keyword>
<gene>
    <name evidence="12" type="ORF">BRYFOR_06839</name>
</gene>
<name>C6LDZ0_9FIRM</name>
<dbReference type="FunFam" id="1.10.10.10:FF:000018">
    <property type="entry name" value="DNA-binding response regulator ResD"/>
    <property type="match status" value="1"/>
</dbReference>
<dbReference type="PROSITE" id="PS50110">
    <property type="entry name" value="RESPONSE_REGULATORY"/>
    <property type="match status" value="1"/>
</dbReference>
<evidence type="ECO:0000313" key="13">
    <source>
        <dbReference type="Proteomes" id="UP000005561"/>
    </source>
</evidence>
<dbReference type="STRING" id="168384.SAMN05660368_01152"/>
<dbReference type="eggNOG" id="COG0745">
    <property type="taxonomic scope" value="Bacteria"/>
</dbReference>
<dbReference type="Gene3D" id="1.10.10.10">
    <property type="entry name" value="Winged helix-like DNA-binding domain superfamily/Winged helix DNA-binding domain"/>
    <property type="match status" value="1"/>
</dbReference>
<protein>
    <recommendedName>
        <fullName evidence="1">Stage 0 sporulation protein A homolog</fullName>
    </recommendedName>
</protein>
<dbReference type="GO" id="GO:0000156">
    <property type="term" value="F:phosphorelay response regulator activity"/>
    <property type="evidence" value="ECO:0007669"/>
    <property type="project" value="TreeGrafter"/>
</dbReference>
<evidence type="ECO:0000256" key="6">
    <source>
        <dbReference type="ARBA" id="ARBA00023163"/>
    </source>
</evidence>
<dbReference type="PANTHER" id="PTHR48111:SF2">
    <property type="entry name" value="RESPONSE REGULATOR SAER"/>
    <property type="match status" value="1"/>
</dbReference>
<keyword evidence="4" id="KW-0805">Transcription regulation</keyword>
<dbReference type="Pfam" id="PF00486">
    <property type="entry name" value="Trans_reg_C"/>
    <property type="match status" value="1"/>
</dbReference>
<dbReference type="SMART" id="SM00448">
    <property type="entry name" value="REC"/>
    <property type="match status" value="1"/>
</dbReference>
<keyword evidence="5 9" id="KW-0238">DNA-binding</keyword>
<reference evidence="12" key="1">
    <citation type="submission" date="2009-07" db="EMBL/GenBank/DDBJ databases">
        <authorList>
            <person name="Weinstock G."/>
            <person name="Sodergren E."/>
            <person name="Clifton S."/>
            <person name="Fulton L."/>
            <person name="Fulton B."/>
            <person name="Courtney L."/>
            <person name="Fronick C."/>
            <person name="Harrison M."/>
            <person name="Strong C."/>
            <person name="Farmer C."/>
            <person name="Delahaunty K."/>
            <person name="Markovic C."/>
            <person name="Hall O."/>
            <person name="Minx P."/>
            <person name="Tomlinson C."/>
            <person name="Mitreva M."/>
            <person name="Nelson J."/>
            <person name="Hou S."/>
            <person name="Wollam A."/>
            <person name="Pepin K.H."/>
            <person name="Johnson M."/>
            <person name="Bhonagiri V."/>
            <person name="Nash W.E."/>
            <person name="Warren W."/>
            <person name="Chinwalla A."/>
            <person name="Mardis E.R."/>
            <person name="Wilson R.K."/>
        </authorList>
    </citation>
    <scope>NUCLEOTIDE SEQUENCE [LARGE SCALE GENOMIC DNA]</scope>
    <source>
        <strain evidence="12">DSM 14469</strain>
    </source>
</reference>
<dbReference type="SMART" id="SM00862">
    <property type="entry name" value="Trans_reg_C"/>
    <property type="match status" value="1"/>
</dbReference>
<evidence type="ECO:0000259" key="10">
    <source>
        <dbReference type="PROSITE" id="PS50110"/>
    </source>
</evidence>
<dbReference type="GO" id="GO:0005829">
    <property type="term" value="C:cytosol"/>
    <property type="evidence" value="ECO:0007669"/>
    <property type="project" value="TreeGrafter"/>
</dbReference>
<comment type="function">
    <text evidence="7">May play the central regulatory role in sporulation. It may be an element of the effector pathway responsible for the activation of sporulation genes in response to nutritional stress. Spo0A may act in concert with spo0H (a sigma factor) to control the expression of some genes that are critical to the sporulation process.</text>
</comment>
<dbReference type="InterPro" id="IPR001867">
    <property type="entry name" value="OmpR/PhoB-type_DNA-bd"/>
</dbReference>
<dbReference type="InterPro" id="IPR036388">
    <property type="entry name" value="WH-like_DNA-bd_sf"/>
</dbReference>
<keyword evidence="13" id="KW-1185">Reference proteome</keyword>
<dbReference type="EMBL" id="ACCL02000007">
    <property type="protein sequence ID" value="EET61194.1"/>
    <property type="molecule type" value="Genomic_DNA"/>
</dbReference>
<dbReference type="Pfam" id="PF00072">
    <property type="entry name" value="Response_reg"/>
    <property type="match status" value="1"/>
</dbReference>
<dbReference type="Proteomes" id="UP000005561">
    <property type="component" value="Unassembled WGS sequence"/>
</dbReference>
<dbReference type="PANTHER" id="PTHR48111">
    <property type="entry name" value="REGULATOR OF RPOS"/>
    <property type="match status" value="1"/>
</dbReference>
<dbReference type="GO" id="GO:0032993">
    <property type="term" value="C:protein-DNA complex"/>
    <property type="evidence" value="ECO:0007669"/>
    <property type="project" value="TreeGrafter"/>
</dbReference>
<evidence type="ECO:0000256" key="7">
    <source>
        <dbReference type="ARBA" id="ARBA00024867"/>
    </source>
</evidence>
<dbReference type="RefSeq" id="WP_006861632.1">
    <property type="nucleotide sequence ID" value="NZ_ACCL02000007.1"/>
</dbReference>
<dbReference type="Gene3D" id="3.40.50.2300">
    <property type="match status" value="1"/>
</dbReference>
<dbReference type="CDD" id="cd00383">
    <property type="entry name" value="trans_reg_C"/>
    <property type="match status" value="1"/>
</dbReference>
<sequence>MAKILISEDDADINHLIRSICEKNGLQTAQAFSGTEALLRLELESFDMIILDLMLPGMTGEELLKRIRAEKQPDIPVLVLSAKSSLADKVQLLTGGADDYMTKPFEPEELLARITACLRRAQRMPAAKPAADDISYKKLCICPAARRATVNGQELVLTPHEYDILLLLARELEKVFSRETLYERVWQGGYYGEDNTVNVHVSNLRKKIAACDADNEYIKTVWGIGFKMA</sequence>
<dbReference type="AlphaFoldDB" id="C6LDZ0"/>
<dbReference type="GO" id="GO:0006355">
    <property type="term" value="P:regulation of DNA-templated transcription"/>
    <property type="evidence" value="ECO:0007669"/>
    <property type="project" value="InterPro"/>
</dbReference>
<dbReference type="PROSITE" id="PS51755">
    <property type="entry name" value="OMPR_PHOB"/>
    <property type="match status" value="1"/>
</dbReference>
<dbReference type="SUPFAM" id="SSF52172">
    <property type="entry name" value="CheY-like"/>
    <property type="match status" value="1"/>
</dbReference>
<evidence type="ECO:0000256" key="5">
    <source>
        <dbReference type="ARBA" id="ARBA00023125"/>
    </source>
</evidence>
<comment type="caution">
    <text evidence="12">The sequence shown here is derived from an EMBL/GenBank/DDBJ whole genome shotgun (WGS) entry which is preliminary data.</text>
</comment>
<dbReference type="OrthoDB" id="1655504at2"/>
<evidence type="ECO:0000256" key="4">
    <source>
        <dbReference type="ARBA" id="ARBA00023015"/>
    </source>
</evidence>
<feature type="DNA-binding region" description="OmpR/PhoB-type" evidence="9">
    <location>
        <begin position="131"/>
        <end position="229"/>
    </location>
</feature>
<accession>C6LDZ0</accession>
<evidence type="ECO:0000256" key="9">
    <source>
        <dbReference type="PROSITE-ProRule" id="PRU01091"/>
    </source>
</evidence>
<dbReference type="Gene3D" id="6.10.250.690">
    <property type="match status" value="1"/>
</dbReference>
<feature type="modified residue" description="4-aspartylphosphate" evidence="8">
    <location>
        <position position="52"/>
    </location>
</feature>
<keyword evidence="3" id="KW-0902">Two-component regulatory system</keyword>
<proteinExistence type="predicted"/>
<dbReference type="InterPro" id="IPR039420">
    <property type="entry name" value="WalR-like"/>
</dbReference>
<dbReference type="InterPro" id="IPR011006">
    <property type="entry name" value="CheY-like_superfamily"/>
</dbReference>
<evidence type="ECO:0000256" key="3">
    <source>
        <dbReference type="ARBA" id="ARBA00023012"/>
    </source>
</evidence>
<evidence type="ECO:0000256" key="2">
    <source>
        <dbReference type="ARBA" id="ARBA00022553"/>
    </source>
</evidence>
<dbReference type="InterPro" id="IPR001789">
    <property type="entry name" value="Sig_transdc_resp-reg_receiver"/>
</dbReference>
<feature type="domain" description="OmpR/PhoB-type" evidence="11">
    <location>
        <begin position="131"/>
        <end position="229"/>
    </location>
</feature>
<organism evidence="12 13">
    <name type="scientific">Marvinbryantia formatexigens DSM 14469</name>
    <dbReference type="NCBI Taxonomy" id="478749"/>
    <lineage>
        <taxon>Bacteria</taxon>
        <taxon>Bacillati</taxon>
        <taxon>Bacillota</taxon>
        <taxon>Clostridia</taxon>
        <taxon>Lachnospirales</taxon>
        <taxon>Lachnospiraceae</taxon>
        <taxon>Marvinbryantia</taxon>
    </lineage>
</organism>
<evidence type="ECO:0000313" key="12">
    <source>
        <dbReference type="EMBL" id="EET61194.1"/>
    </source>
</evidence>
<keyword evidence="6" id="KW-0804">Transcription</keyword>
<evidence type="ECO:0000256" key="1">
    <source>
        <dbReference type="ARBA" id="ARBA00018672"/>
    </source>
</evidence>
<evidence type="ECO:0000259" key="11">
    <source>
        <dbReference type="PROSITE" id="PS51755"/>
    </source>
</evidence>